<reference evidence="4" key="1">
    <citation type="journal article" date="2019" name="Int. J. Syst. Evol. Microbiol.">
        <title>The Global Catalogue of Microorganisms (GCM) 10K type strain sequencing project: providing services to taxonomists for standard genome sequencing and annotation.</title>
        <authorList>
            <consortium name="The Broad Institute Genomics Platform"/>
            <consortium name="The Broad Institute Genome Sequencing Center for Infectious Disease"/>
            <person name="Wu L."/>
            <person name="Ma J."/>
        </authorList>
    </citation>
    <scope>NUCLEOTIDE SEQUENCE [LARGE SCALE GENOMIC DNA]</scope>
    <source>
        <strain evidence="4">CGMCC 1.15643</strain>
    </source>
</reference>
<name>A0ABW0F7Q5_9HYPH</name>
<organism evidence="3 4">
    <name type="scientific">Bosea minatitlanensis</name>
    <dbReference type="NCBI Taxonomy" id="128782"/>
    <lineage>
        <taxon>Bacteria</taxon>
        <taxon>Pseudomonadati</taxon>
        <taxon>Pseudomonadota</taxon>
        <taxon>Alphaproteobacteria</taxon>
        <taxon>Hyphomicrobiales</taxon>
        <taxon>Boseaceae</taxon>
        <taxon>Bosea</taxon>
    </lineage>
</organism>
<dbReference type="Gene3D" id="3.40.190.10">
    <property type="entry name" value="Periplasmic binding protein-like II"/>
    <property type="match status" value="2"/>
</dbReference>
<feature type="signal peptide" evidence="2">
    <location>
        <begin position="1"/>
        <end position="23"/>
    </location>
</feature>
<dbReference type="Proteomes" id="UP001595976">
    <property type="component" value="Unassembled WGS sequence"/>
</dbReference>
<dbReference type="PANTHER" id="PTHR30006">
    <property type="entry name" value="THIAMINE-BINDING PERIPLASMIC PROTEIN-RELATED"/>
    <property type="match status" value="1"/>
</dbReference>
<comment type="caution">
    <text evidence="3">The sequence shown here is derived from an EMBL/GenBank/DDBJ whole genome shotgun (WGS) entry which is preliminary data.</text>
</comment>
<keyword evidence="4" id="KW-1185">Reference proteome</keyword>
<evidence type="ECO:0000256" key="2">
    <source>
        <dbReference type="SAM" id="SignalP"/>
    </source>
</evidence>
<dbReference type="PANTHER" id="PTHR30006:SF24">
    <property type="entry name" value="SLL0237 PROTEIN"/>
    <property type="match status" value="1"/>
</dbReference>
<dbReference type="Pfam" id="PF13343">
    <property type="entry name" value="SBP_bac_6"/>
    <property type="match status" value="1"/>
</dbReference>
<dbReference type="RefSeq" id="WP_158446924.1">
    <property type="nucleotide sequence ID" value="NZ_JAOAOS010000010.1"/>
</dbReference>
<evidence type="ECO:0000313" key="4">
    <source>
        <dbReference type="Proteomes" id="UP001595976"/>
    </source>
</evidence>
<keyword evidence="1 2" id="KW-0732">Signal</keyword>
<gene>
    <name evidence="3" type="ORF">ACFPK2_19695</name>
</gene>
<proteinExistence type="predicted"/>
<dbReference type="SUPFAM" id="SSF53850">
    <property type="entry name" value="Periplasmic binding protein-like II"/>
    <property type="match status" value="1"/>
</dbReference>
<accession>A0ABW0F7Q5</accession>
<evidence type="ECO:0000313" key="3">
    <source>
        <dbReference type="EMBL" id="MFC5295222.1"/>
    </source>
</evidence>
<evidence type="ECO:0000256" key="1">
    <source>
        <dbReference type="ARBA" id="ARBA00022729"/>
    </source>
</evidence>
<protein>
    <submittedName>
        <fullName evidence="3">ABC transporter substrate-binding protein</fullName>
    </submittedName>
</protein>
<sequence length="442" mass="47662">MFTRRAVLAATFGLVAAVSSASAQAPSGKVTVVTSFSKDVTDPIKKAFEKAVPGVSLEVQNRNTNAGVKFLEETKANNQVDLFWASAPDAFEVLKGKQLLMQYKPKATGIPEKIGSYPINDPQGYYFGFAASGYGIMWNERYAKANKLPEPKDWEDLARPVFYDHVSIASPARSGTTHLTIETILQGEGWDKGWRTIKAMAGNFNSITERSFGVPEAVNSGQVGYGIVIDFFAFSAQASGFPVKFVYPTVTTVVPANVGIVANAPNKAGAEAFVEFLLSPAGQEVLLEPSIRRLPINPAVYAKAGPDYPNPFTDPRFQKMIGFDVDKSEGRTAAVDTLFDQLISFQLDALKGVTKALHEVDAALARKPNPQAKALADEARDLIAAMPVSEAQASSAEVKGAFTGGKQKGARQAELESQWANFAREHYAKAKSKAEEALKAAR</sequence>
<feature type="chain" id="PRO_5046399493" evidence="2">
    <location>
        <begin position="24"/>
        <end position="442"/>
    </location>
</feature>
<dbReference type="EMBL" id="JBHSLI010000009">
    <property type="protein sequence ID" value="MFC5295222.1"/>
    <property type="molecule type" value="Genomic_DNA"/>
</dbReference>